<dbReference type="HOGENOM" id="CLU_1939019_0_0_1"/>
<name>A0A0C3ILN1_PISTI</name>
<dbReference type="AlphaFoldDB" id="A0A0C3ILN1"/>
<accession>A0A0C3ILN1</accession>
<keyword evidence="2" id="KW-1185">Reference proteome</keyword>
<dbReference type="EMBL" id="KN832023">
    <property type="protein sequence ID" value="KIN97827.1"/>
    <property type="molecule type" value="Genomic_DNA"/>
</dbReference>
<dbReference type="Proteomes" id="UP000054217">
    <property type="component" value="Unassembled WGS sequence"/>
</dbReference>
<evidence type="ECO:0000313" key="1">
    <source>
        <dbReference type="EMBL" id="KIN97827.1"/>
    </source>
</evidence>
<sequence>MWELIMCRTKGSDRGQHLSWRCDWSRELCTSLGLGARISFISTRAMRGTDVRDVLGISMRGIRGTRAPGLTNIAIAGEEIMFIYVSYSIFNVVGVKSFVSPLHREVAPISNLVARVHCSENVSTRESPISLVLEDAAHVCLVELEVGGCCTTPRRI</sequence>
<proteinExistence type="predicted"/>
<organism evidence="1 2">
    <name type="scientific">Pisolithus tinctorius Marx 270</name>
    <dbReference type="NCBI Taxonomy" id="870435"/>
    <lineage>
        <taxon>Eukaryota</taxon>
        <taxon>Fungi</taxon>
        <taxon>Dikarya</taxon>
        <taxon>Basidiomycota</taxon>
        <taxon>Agaricomycotina</taxon>
        <taxon>Agaricomycetes</taxon>
        <taxon>Agaricomycetidae</taxon>
        <taxon>Boletales</taxon>
        <taxon>Sclerodermatineae</taxon>
        <taxon>Pisolithaceae</taxon>
        <taxon>Pisolithus</taxon>
    </lineage>
</organism>
<protein>
    <submittedName>
        <fullName evidence="1">Uncharacterized protein</fullName>
    </submittedName>
</protein>
<evidence type="ECO:0000313" key="2">
    <source>
        <dbReference type="Proteomes" id="UP000054217"/>
    </source>
</evidence>
<reference evidence="1 2" key="1">
    <citation type="submission" date="2014-04" db="EMBL/GenBank/DDBJ databases">
        <authorList>
            <consortium name="DOE Joint Genome Institute"/>
            <person name="Kuo A."/>
            <person name="Kohler A."/>
            <person name="Costa M.D."/>
            <person name="Nagy L.G."/>
            <person name="Floudas D."/>
            <person name="Copeland A."/>
            <person name="Barry K.W."/>
            <person name="Cichocki N."/>
            <person name="Veneault-Fourrey C."/>
            <person name="LaButti K."/>
            <person name="Lindquist E.A."/>
            <person name="Lipzen A."/>
            <person name="Lundell T."/>
            <person name="Morin E."/>
            <person name="Murat C."/>
            <person name="Sun H."/>
            <person name="Tunlid A."/>
            <person name="Henrissat B."/>
            <person name="Grigoriev I.V."/>
            <person name="Hibbett D.S."/>
            <person name="Martin F."/>
            <person name="Nordberg H.P."/>
            <person name="Cantor M.N."/>
            <person name="Hua S.X."/>
        </authorList>
    </citation>
    <scope>NUCLEOTIDE SEQUENCE [LARGE SCALE GENOMIC DNA]</scope>
    <source>
        <strain evidence="1 2">Marx 270</strain>
    </source>
</reference>
<reference evidence="2" key="2">
    <citation type="submission" date="2015-01" db="EMBL/GenBank/DDBJ databases">
        <title>Evolutionary Origins and Diversification of the Mycorrhizal Mutualists.</title>
        <authorList>
            <consortium name="DOE Joint Genome Institute"/>
            <consortium name="Mycorrhizal Genomics Consortium"/>
            <person name="Kohler A."/>
            <person name="Kuo A."/>
            <person name="Nagy L.G."/>
            <person name="Floudas D."/>
            <person name="Copeland A."/>
            <person name="Barry K.W."/>
            <person name="Cichocki N."/>
            <person name="Veneault-Fourrey C."/>
            <person name="LaButti K."/>
            <person name="Lindquist E.A."/>
            <person name="Lipzen A."/>
            <person name="Lundell T."/>
            <person name="Morin E."/>
            <person name="Murat C."/>
            <person name="Riley R."/>
            <person name="Ohm R."/>
            <person name="Sun H."/>
            <person name="Tunlid A."/>
            <person name="Henrissat B."/>
            <person name="Grigoriev I.V."/>
            <person name="Hibbett D.S."/>
            <person name="Martin F."/>
        </authorList>
    </citation>
    <scope>NUCLEOTIDE SEQUENCE [LARGE SCALE GENOMIC DNA]</scope>
    <source>
        <strain evidence="2">Marx 270</strain>
    </source>
</reference>
<gene>
    <name evidence="1" type="ORF">M404DRAFT_884677</name>
</gene>
<dbReference type="InParanoid" id="A0A0C3ILN1"/>